<evidence type="ECO:0000259" key="3">
    <source>
        <dbReference type="Pfam" id="PF02371"/>
    </source>
</evidence>
<feature type="domain" description="Transposase IS110-like N-terminal" evidence="2">
    <location>
        <begin position="7"/>
        <end position="160"/>
    </location>
</feature>
<name>A0A923S5N6_9BURK</name>
<dbReference type="InterPro" id="IPR047650">
    <property type="entry name" value="Transpos_IS110"/>
</dbReference>
<reference evidence="4" key="1">
    <citation type="submission" date="2020-08" db="EMBL/GenBank/DDBJ databases">
        <title>Ramlibacter sp. GTP1 16S ribosomal RNA gene genome sequencing and assembly.</title>
        <authorList>
            <person name="Kang M."/>
        </authorList>
    </citation>
    <scope>NUCLEOTIDE SEQUENCE</scope>
    <source>
        <strain evidence="4">GTP1</strain>
    </source>
</reference>
<dbReference type="PANTHER" id="PTHR33055">
    <property type="entry name" value="TRANSPOSASE FOR INSERTION SEQUENCE ELEMENT IS1111A"/>
    <property type="match status" value="1"/>
</dbReference>
<dbReference type="InterPro" id="IPR002525">
    <property type="entry name" value="Transp_IS110-like_N"/>
</dbReference>
<dbReference type="NCBIfam" id="NF033542">
    <property type="entry name" value="transpos_IS110"/>
    <property type="match status" value="1"/>
</dbReference>
<keyword evidence="5" id="KW-1185">Reference proteome</keyword>
<accession>A0A923S5N6</accession>
<feature type="coiled-coil region" evidence="1">
    <location>
        <begin position="241"/>
        <end position="268"/>
    </location>
</feature>
<dbReference type="InterPro" id="IPR003346">
    <property type="entry name" value="Transposase_20"/>
</dbReference>
<dbReference type="Proteomes" id="UP000596827">
    <property type="component" value="Unassembled WGS sequence"/>
</dbReference>
<comment type="caution">
    <text evidence="4">The sequence shown here is derived from an EMBL/GenBank/DDBJ whole genome shotgun (WGS) entry which is preliminary data.</text>
</comment>
<protein>
    <submittedName>
        <fullName evidence="4">IS110 family transposase</fullName>
    </submittedName>
</protein>
<dbReference type="Pfam" id="PF01548">
    <property type="entry name" value="DEDD_Tnp_IS110"/>
    <property type="match status" value="1"/>
</dbReference>
<sequence>MSRCVFVGIDWAYRSHAVCVIDRSGSELKSLQVSHDQAGLSELLRFLRSFGKALPVAIERPSGLLIDLLVEAGHQVFAIHPNAVKASRPRYRSSNAKSDASDAFMLADLLRTDGHRWQPLQPQSAHIRGLRALVRTRDDLVGSRIRLANQLTALLDSYWPGATVIFAAVDSPIGLAFIERWPAPRKLSARQIDAFCKRQGYSGKRPAAVLLQRLEAAAVSPCEPALAQAHAVAALALVAVLKPLLVQIKALERQIEAAMQQLPQAASIMSLPRAGCICAAQILAELGDVPQRFPTPERLAAEAGVVPVTYESGKSRSVAFRWACNHRLRRAITCLADNSRLTSPWAASVYHAARKRGCDHPHAVRILARAWSRVIWRIWTDGSTYNPALHTSAMIQNIEEG</sequence>
<gene>
    <name evidence="4" type="ORF">H8R02_29975</name>
</gene>
<dbReference type="AlphaFoldDB" id="A0A923S5N6"/>
<evidence type="ECO:0000259" key="2">
    <source>
        <dbReference type="Pfam" id="PF01548"/>
    </source>
</evidence>
<feature type="domain" description="Transposase IS116/IS110/IS902 C-terminal" evidence="3">
    <location>
        <begin position="267"/>
        <end position="350"/>
    </location>
</feature>
<evidence type="ECO:0000313" key="5">
    <source>
        <dbReference type="Proteomes" id="UP000596827"/>
    </source>
</evidence>
<dbReference type="PANTHER" id="PTHR33055:SF3">
    <property type="entry name" value="PUTATIVE TRANSPOSASE FOR IS117-RELATED"/>
    <property type="match status" value="1"/>
</dbReference>
<dbReference type="GO" id="GO:0004803">
    <property type="term" value="F:transposase activity"/>
    <property type="evidence" value="ECO:0007669"/>
    <property type="project" value="InterPro"/>
</dbReference>
<dbReference type="EMBL" id="JACORU010000030">
    <property type="protein sequence ID" value="MBC5768726.1"/>
    <property type="molecule type" value="Genomic_DNA"/>
</dbReference>
<keyword evidence="1" id="KW-0175">Coiled coil</keyword>
<proteinExistence type="predicted"/>
<dbReference type="GO" id="GO:0006313">
    <property type="term" value="P:DNA transposition"/>
    <property type="evidence" value="ECO:0007669"/>
    <property type="project" value="InterPro"/>
</dbReference>
<evidence type="ECO:0000256" key="1">
    <source>
        <dbReference type="SAM" id="Coils"/>
    </source>
</evidence>
<evidence type="ECO:0000313" key="4">
    <source>
        <dbReference type="EMBL" id="MBC5768726.1"/>
    </source>
</evidence>
<dbReference type="RefSeq" id="WP_187085700.1">
    <property type="nucleotide sequence ID" value="NZ_JACORU010000030.1"/>
</dbReference>
<dbReference type="GO" id="GO:0003677">
    <property type="term" value="F:DNA binding"/>
    <property type="evidence" value="ECO:0007669"/>
    <property type="project" value="InterPro"/>
</dbReference>
<dbReference type="Pfam" id="PF02371">
    <property type="entry name" value="Transposase_20"/>
    <property type="match status" value="1"/>
</dbReference>
<organism evidence="4 5">
    <name type="scientific">Ramlibacter albus</name>
    <dbReference type="NCBI Taxonomy" id="2079448"/>
    <lineage>
        <taxon>Bacteria</taxon>
        <taxon>Pseudomonadati</taxon>
        <taxon>Pseudomonadota</taxon>
        <taxon>Betaproteobacteria</taxon>
        <taxon>Burkholderiales</taxon>
        <taxon>Comamonadaceae</taxon>
        <taxon>Ramlibacter</taxon>
    </lineage>
</organism>